<organism evidence="1 2">
    <name type="scientific">Cardamine amara subsp. amara</name>
    <dbReference type="NCBI Taxonomy" id="228776"/>
    <lineage>
        <taxon>Eukaryota</taxon>
        <taxon>Viridiplantae</taxon>
        <taxon>Streptophyta</taxon>
        <taxon>Embryophyta</taxon>
        <taxon>Tracheophyta</taxon>
        <taxon>Spermatophyta</taxon>
        <taxon>Magnoliopsida</taxon>
        <taxon>eudicotyledons</taxon>
        <taxon>Gunneridae</taxon>
        <taxon>Pentapetalae</taxon>
        <taxon>rosids</taxon>
        <taxon>malvids</taxon>
        <taxon>Brassicales</taxon>
        <taxon>Brassicaceae</taxon>
        <taxon>Cardamineae</taxon>
        <taxon>Cardamine</taxon>
    </lineage>
</organism>
<dbReference type="AlphaFoldDB" id="A0ABD1BTR8"/>
<comment type="caution">
    <text evidence="1">The sequence shown here is derived from an EMBL/GenBank/DDBJ whole genome shotgun (WGS) entry which is preliminary data.</text>
</comment>
<gene>
    <name evidence="1" type="ORF">V5N11_003264</name>
</gene>
<dbReference type="Proteomes" id="UP001558713">
    <property type="component" value="Unassembled WGS sequence"/>
</dbReference>
<reference evidence="1 2" key="1">
    <citation type="submission" date="2024-04" db="EMBL/GenBank/DDBJ databases">
        <title>Genome assembly C_amara_ONT_v2.</title>
        <authorList>
            <person name="Yant L."/>
            <person name="Moore C."/>
            <person name="Slenker M."/>
        </authorList>
    </citation>
    <scope>NUCLEOTIDE SEQUENCE [LARGE SCALE GENOMIC DNA]</scope>
    <source>
        <tissue evidence="1">Leaf</tissue>
    </source>
</reference>
<evidence type="ECO:0000313" key="1">
    <source>
        <dbReference type="EMBL" id="KAL1220555.1"/>
    </source>
</evidence>
<dbReference type="EMBL" id="JBANAX010000150">
    <property type="protein sequence ID" value="KAL1220555.1"/>
    <property type="molecule type" value="Genomic_DNA"/>
</dbReference>
<proteinExistence type="predicted"/>
<accession>A0ABD1BTR8</accession>
<sequence length="108" mass="12861">MQILRQRRQIQNQIQIQGWAPPGFSFAGDRLIRLGKLNDPEYVRQRKIFDDQFEDSEGFDVDWDSFDYKFFAMKLEWAGDLDENLNNTELRTLLIETAIKEHNDEYAS</sequence>
<evidence type="ECO:0000313" key="2">
    <source>
        <dbReference type="Proteomes" id="UP001558713"/>
    </source>
</evidence>
<name>A0ABD1BTR8_CARAN</name>
<protein>
    <submittedName>
        <fullName evidence="1">Uncharacterized protein</fullName>
    </submittedName>
</protein>
<keyword evidence="2" id="KW-1185">Reference proteome</keyword>